<dbReference type="Pfam" id="PF20256">
    <property type="entry name" value="MoCoBD_2"/>
    <property type="match status" value="1"/>
</dbReference>
<dbReference type="Gene3D" id="3.90.1170.50">
    <property type="entry name" value="Aldehyde oxidase/xanthine dehydrogenase, a/b hammerhead"/>
    <property type="match status" value="1"/>
</dbReference>
<evidence type="ECO:0000259" key="3">
    <source>
        <dbReference type="SMART" id="SM01008"/>
    </source>
</evidence>
<dbReference type="SUPFAM" id="SSF56003">
    <property type="entry name" value="Molybdenum cofactor-binding domain"/>
    <property type="match status" value="1"/>
</dbReference>
<dbReference type="Pfam" id="PF01315">
    <property type="entry name" value="Ald_Xan_dh_C"/>
    <property type="match status" value="1"/>
</dbReference>
<dbReference type="PANTHER" id="PTHR11908:SF132">
    <property type="entry name" value="ALDEHYDE OXIDASE 1-RELATED"/>
    <property type="match status" value="1"/>
</dbReference>
<sequence>MAETFSIIGKPLPPHDGADRVCGRAEYTADVKLPGLLYAKILRSPYPHARVTKLDTRKAAALPGVKAVLTFRDVAAVPAGPALGKQKSVLGETVRFVGDGVAAVAAVRESIAEDALRLIEVEYERLPFVLDPEEALKPEAPKIYPEGNLLGGKPLVFNRGDVEKGFAEADRIFEETYTTPIGVGNAMEPRATLARWERGKLTVWLSSQAPFGARAYLASALKMPENRVRVISTYVGGGWGTKAGPHGDEAVCALLAKKAGAPVLLNFTREEEMLCAHIRYAMKMTFKAGIKRDGTLTTLSVKMIGNQGAYASAFGDLGTQATHLYQIPNLRTERYRVHTNTPSAGPVRGVGDPYETFALEQLVDMMAHELGLDPLQVHLKNIVRTGTDIDGSKVSSSGLEECIRKGAEKIRWESRGKPGAAAGSKKRGLGMALTDRTGGVGPSSAVVKINFDGSVNLLMGATDIGTGSRTSICQVVAEVLGVDLKDITVTSSDTEMVPFCPGTFGSRVMHTAGKAAYEAALEARKKLFAAAASQLKARLEELEIRDHVISVLGAPDRKIPLKEVTQKAGVMFIGSASTMQPVRPQTARQYGAQFAEVEVDTETGQVAVLRVVAAHDVGRAINPQIIDNQIEGGVIQGIGMAFSERLLFDRATGIPLNADLLDFKVPTMMELTVIEPILVEANNPLGPFGAKGVGEGPVQIPMAAIANAFFNATGRRIKELPMTRGIVLAAL</sequence>
<feature type="domain" description="Aldehyde oxidase/xanthine dehydrogenase a/b hammerhead" evidence="3">
    <location>
        <begin position="22"/>
        <end position="127"/>
    </location>
</feature>
<name>A0A932GSS5_UNCTE</name>
<evidence type="ECO:0000313" key="5">
    <source>
        <dbReference type="Proteomes" id="UP000741360"/>
    </source>
</evidence>
<dbReference type="InterPro" id="IPR008274">
    <property type="entry name" value="AldOxase/xan_DH_MoCoBD1"/>
</dbReference>
<dbReference type="Gene3D" id="3.30.365.10">
    <property type="entry name" value="Aldehyde oxidase/xanthine dehydrogenase, molybdopterin binding domain"/>
    <property type="match status" value="4"/>
</dbReference>
<dbReference type="Pfam" id="PF02738">
    <property type="entry name" value="MoCoBD_1"/>
    <property type="match status" value="1"/>
</dbReference>
<organism evidence="4 5">
    <name type="scientific">Tectimicrobiota bacterium</name>
    <dbReference type="NCBI Taxonomy" id="2528274"/>
    <lineage>
        <taxon>Bacteria</taxon>
        <taxon>Pseudomonadati</taxon>
        <taxon>Nitrospinota/Tectimicrobiota group</taxon>
        <taxon>Candidatus Tectimicrobiota</taxon>
    </lineage>
</organism>
<protein>
    <submittedName>
        <fullName evidence="4">Molybdopterin-dependent oxidoreductase</fullName>
    </submittedName>
</protein>
<dbReference type="InterPro" id="IPR046867">
    <property type="entry name" value="AldOxase/xan_DH_MoCoBD2"/>
</dbReference>
<accession>A0A932GSS5</accession>
<reference evidence="4" key="1">
    <citation type="submission" date="2020-07" db="EMBL/GenBank/DDBJ databases">
        <title>Huge and variable diversity of episymbiotic CPR bacteria and DPANN archaea in groundwater ecosystems.</title>
        <authorList>
            <person name="He C.Y."/>
            <person name="Keren R."/>
            <person name="Whittaker M."/>
            <person name="Farag I.F."/>
            <person name="Doudna J."/>
            <person name="Cate J.H.D."/>
            <person name="Banfield J.F."/>
        </authorList>
    </citation>
    <scope>NUCLEOTIDE SEQUENCE</scope>
    <source>
        <strain evidence="4">NC_groundwater_717_Ag_S-0.2um_59_8</strain>
    </source>
</reference>
<keyword evidence="1" id="KW-0500">Molybdenum</keyword>
<dbReference type="PANTHER" id="PTHR11908">
    <property type="entry name" value="XANTHINE DEHYDROGENASE"/>
    <property type="match status" value="1"/>
</dbReference>
<dbReference type="EMBL" id="JACPSX010000289">
    <property type="protein sequence ID" value="MBI3016325.1"/>
    <property type="molecule type" value="Genomic_DNA"/>
</dbReference>
<dbReference type="InterPro" id="IPR037165">
    <property type="entry name" value="AldOxase/xan_DH_Mopterin-bd_sf"/>
</dbReference>
<dbReference type="InterPro" id="IPR016208">
    <property type="entry name" value="Ald_Oxase/xanthine_DH-like"/>
</dbReference>
<keyword evidence="2" id="KW-0560">Oxidoreductase</keyword>
<dbReference type="SUPFAM" id="SSF54665">
    <property type="entry name" value="CO dehydrogenase molybdoprotein N-domain-like"/>
    <property type="match status" value="1"/>
</dbReference>
<dbReference type="GO" id="GO:0016491">
    <property type="term" value="F:oxidoreductase activity"/>
    <property type="evidence" value="ECO:0007669"/>
    <property type="project" value="UniProtKB-KW"/>
</dbReference>
<dbReference type="InterPro" id="IPR000674">
    <property type="entry name" value="Ald_Oxase/Xan_DH_a/b"/>
</dbReference>
<proteinExistence type="predicted"/>
<dbReference type="Proteomes" id="UP000741360">
    <property type="component" value="Unassembled WGS sequence"/>
</dbReference>
<dbReference type="GO" id="GO:0005506">
    <property type="term" value="F:iron ion binding"/>
    <property type="evidence" value="ECO:0007669"/>
    <property type="project" value="InterPro"/>
</dbReference>
<evidence type="ECO:0000256" key="1">
    <source>
        <dbReference type="ARBA" id="ARBA00022505"/>
    </source>
</evidence>
<dbReference type="AlphaFoldDB" id="A0A932GSS5"/>
<evidence type="ECO:0000313" key="4">
    <source>
        <dbReference type="EMBL" id="MBI3016325.1"/>
    </source>
</evidence>
<dbReference type="InterPro" id="IPR036856">
    <property type="entry name" value="Ald_Oxase/Xan_DH_a/b_sf"/>
</dbReference>
<gene>
    <name evidence="4" type="ORF">HYY65_14965</name>
</gene>
<dbReference type="SMART" id="SM01008">
    <property type="entry name" value="Ald_Xan_dh_C"/>
    <property type="match status" value="1"/>
</dbReference>
<evidence type="ECO:0000256" key="2">
    <source>
        <dbReference type="ARBA" id="ARBA00023002"/>
    </source>
</evidence>
<comment type="caution">
    <text evidence="4">The sequence shown here is derived from an EMBL/GenBank/DDBJ whole genome shotgun (WGS) entry which is preliminary data.</text>
</comment>